<dbReference type="InterPro" id="IPR009071">
    <property type="entry name" value="HMG_box_dom"/>
</dbReference>
<feature type="region of interest" description="Disordered" evidence="2">
    <location>
        <begin position="239"/>
        <end position="264"/>
    </location>
</feature>
<dbReference type="InterPro" id="IPR036431">
    <property type="entry name" value="ARID_dom_sf"/>
</dbReference>
<feature type="compositionally biased region" description="Polar residues" evidence="2">
    <location>
        <begin position="1"/>
        <end position="15"/>
    </location>
</feature>
<keyword evidence="1" id="KW-0539">Nucleus</keyword>
<dbReference type="InterPro" id="IPR001606">
    <property type="entry name" value="ARID_dom"/>
</dbReference>
<evidence type="ECO:0000256" key="2">
    <source>
        <dbReference type="SAM" id="MobiDB-lite"/>
    </source>
</evidence>
<gene>
    <name evidence="5" type="ORF">Ahy_A05g021707</name>
</gene>
<dbReference type="Pfam" id="PF01388">
    <property type="entry name" value="ARID"/>
    <property type="match status" value="1"/>
</dbReference>
<dbReference type="SMART" id="SM00398">
    <property type="entry name" value="HMG"/>
    <property type="match status" value="1"/>
</dbReference>
<sequence>MTTSSAQGSTDWCQQESERDTPNGNEKSSDAATKAYPTPTALYDDLARDSNLFWDKLESFHKSFGTKFKVPTIGGRPLDLYRLFVEVTSRGGIEKVIVERKWKDVIVGFKFRETITSASFMVRRYYLSLLYHFEQAYYFRKQVPPSSTPGLVNGAFRSDLFAALVASYAHLYLCLLLLTSHASWNNSSGGSGKTQQLGSVVPGTIDGKFDGGYIVTVNLGSEQVKGILYHVPISLSQSSNTVGVHGSRNRKKSRLALGDPSRPKSNKSGYNFFFAENYARLRPLFHGEERAISKRIGFLWNNLTEAERQVYQEKGLRDKERYKTELLEHKSSNN</sequence>
<dbReference type="PANTHER" id="PTHR46691">
    <property type="entry name" value="HIGH MOBILITY GROUP B PROTEIN 9"/>
    <property type="match status" value="1"/>
</dbReference>
<evidence type="ECO:0008006" key="7">
    <source>
        <dbReference type="Google" id="ProtNLM"/>
    </source>
</evidence>
<dbReference type="Pfam" id="PF00505">
    <property type="entry name" value="HMG_box"/>
    <property type="match status" value="1"/>
</dbReference>
<dbReference type="CDD" id="cd16872">
    <property type="entry name" value="ARID_HMGB9-like"/>
    <property type="match status" value="1"/>
</dbReference>
<name>A0A445CYB8_ARAHY</name>
<keyword evidence="6" id="KW-1185">Reference proteome</keyword>
<protein>
    <recommendedName>
        <fullName evidence="7">High mobility group B protein</fullName>
    </recommendedName>
</protein>
<dbReference type="Proteomes" id="UP000289738">
    <property type="component" value="Chromosome A05"/>
</dbReference>
<evidence type="ECO:0000313" key="6">
    <source>
        <dbReference type="Proteomes" id="UP000289738"/>
    </source>
</evidence>
<dbReference type="Gene3D" id="1.10.150.60">
    <property type="entry name" value="ARID DNA-binding domain"/>
    <property type="match status" value="1"/>
</dbReference>
<evidence type="ECO:0000256" key="1">
    <source>
        <dbReference type="PROSITE-ProRule" id="PRU00267"/>
    </source>
</evidence>
<dbReference type="GO" id="GO:0003677">
    <property type="term" value="F:DNA binding"/>
    <property type="evidence" value="ECO:0007669"/>
    <property type="project" value="UniProtKB-UniRule"/>
</dbReference>
<dbReference type="EMBL" id="SDMP01000005">
    <property type="protein sequence ID" value="RYR55854.1"/>
    <property type="molecule type" value="Genomic_DNA"/>
</dbReference>
<dbReference type="SUPFAM" id="SSF46774">
    <property type="entry name" value="ARID-like"/>
    <property type="match status" value="1"/>
</dbReference>
<evidence type="ECO:0000259" key="3">
    <source>
        <dbReference type="PROSITE" id="PS50118"/>
    </source>
</evidence>
<feature type="domain" description="HMG box" evidence="3">
    <location>
        <begin position="263"/>
        <end position="330"/>
    </location>
</feature>
<dbReference type="PROSITE" id="PS50118">
    <property type="entry name" value="HMG_BOX_2"/>
    <property type="match status" value="1"/>
</dbReference>
<evidence type="ECO:0000313" key="5">
    <source>
        <dbReference type="EMBL" id="RYR55854.1"/>
    </source>
</evidence>
<dbReference type="InterPro" id="IPR036910">
    <property type="entry name" value="HMG_box_dom_sf"/>
</dbReference>
<feature type="domain" description="ARID" evidence="4">
    <location>
        <begin position="47"/>
        <end position="138"/>
    </location>
</feature>
<dbReference type="SMART" id="SM00501">
    <property type="entry name" value="BRIGHT"/>
    <property type="match status" value="1"/>
</dbReference>
<dbReference type="AlphaFoldDB" id="A0A445CYB8"/>
<dbReference type="GO" id="GO:0005634">
    <property type="term" value="C:nucleus"/>
    <property type="evidence" value="ECO:0007669"/>
    <property type="project" value="UniProtKB-UniRule"/>
</dbReference>
<dbReference type="SUPFAM" id="SSF47095">
    <property type="entry name" value="HMG-box"/>
    <property type="match status" value="1"/>
</dbReference>
<accession>A0A445CYB8</accession>
<feature type="region of interest" description="Disordered" evidence="2">
    <location>
        <begin position="1"/>
        <end position="34"/>
    </location>
</feature>
<proteinExistence type="predicted"/>
<evidence type="ECO:0000259" key="4">
    <source>
        <dbReference type="PROSITE" id="PS51011"/>
    </source>
</evidence>
<reference evidence="5 6" key="1">
    <citation type="submission" date="2019-01" db="EMBL/GenBank/DDBJ databases">
        <title>Sequencing of cultivated peanut Arachis hypogaea provides insights into genome evolution and oil improvement.</title>
        <authorList>
            <person name="Chen X."/>
        </authorList>
    </citation>
    <scope>NUCLEOTIDE SEQUENCE [LARGE SCALE GENOMIC DNA]</scope>
    <source>
        <strain evidence="6">cv. Fuhuasheng</strain>
        <tissue evidence="5">Leaves</tissue>
    </source>
</reference>
<keyword evidence="1" id="KW-0238">DNA-binding</keyword>
<dbReference type="STRING" id="3818.A0A445CYB8"/>
<comment type="caution">
    <text evidence="5">The sequence shown here is derived from an EMBL/GenBank/DDBJ whole genome shotgun (WGS) entry which is preliminary data.</text>
</comment>
<dbReference type="Gene3D" id="1.10.30.10">
    <property type="entry name" value="High mobility group box domain"/>
    <property type="match status" value="1"/>
</dbReference>
<dbReference type="InterPro" id="IPR045303">
    <property type="entry name" value="ARID_HMGB9-like"/>
</dbReference>
<organism evidence="5 6">
    <name type="scientific">Arachis hypogaea</name>
    <name type="common">Peanut</name>
    <dbReference type="NCBI Taxonomy" id="3818"/>
    <lineage>
        <taxon>Eukaryota</taxon>
        <taxon>Viridiplantae</taxon>
        <taxon>Streptophyta</taxon>
        <taxon>Embryophyta</taxon>
        <taxon>Tracheophyta</taxon>
        <taxon>Spermatophyta</taxon>
        <taxon>Magnoliopsida</taxon>
        <taxon>eudicotyledons</taxon>
        <taxon>Gunneridae</taxon>
        <taxon>Pentapetalae</taxon>
        <taxon>rosids</taxon>
        <taxon>fabids</taxon>
        <taxon>Fabales</taxon>
        <taxon>Fabaceae</taxon>
        <taxon>Papilionoideae</taxon>
        <taxon>50 kb inversion clade</taxon>
        <taxon>dalbergioids sensu lato</taxon>
        <taxon>Dalbergieae</taxon>
        <taxon>Pterocarpus clade</taxon>
        <taxon>Arachis</taxon>
    </lineage>
</organism>
<dbReference type="SMART" id="SM01014">
    <property type="entry name" value="ARID"/>
    <property type="match status" value="1"/>
</dbReference>
<dbReference type="PANTHER" id="PTHR46691:SF6">
    <property type="entry name" value="HIGH MOBILITY GROUP B PROTEIN 10-RELATED"/>
    <property type="match status" value="1"/>
</dbReference>
<dbReference type="PROSITE" id="PS51011">
    <property type="entry name" value="ARID"/>
    <property type="match status" value="1"/>
</dbReference>
<feature type="DNA-binding region" description="HMG box" evidence="1">
    <location>
        <begin position="263"/>
        <end position="330"/>
    </location>
</feature>
<dbReference type="CDD" id="cd22009">
    <property type="entry name" value="HMG-box_AtHMGB9-like"/>
    <property type="match status" value="1"/>
</dbReference>